<comment type="subcellular location">
    <subcellularLocation>
        <location evidence="1">Membrane</location>
        <topology evidence="1">Multi-pass membrane protein</topology>
    </subcellularLocation>
</comment>
<proteinExistence type="predicted"/>
<dbReference type="EMBL" id="JBHULV010000003">
    <property type="protein sequence ID" value="MFD2730177.1"/>
    <property type="molecule type" value="Genomic_DNA"/>
</dbReference>
<feature type="transmembrane region" description="Helical" evidence="5">
    <location>
        <begin position="21"/>
        <end position="44"/>
    </location>
</feature>
<reference evidence="8" key="1">
    <citation type="journal article" date="2019" name="Int. J. Syst. Evol. Microbiol.">
        <title>The Global Catalogue of Microorganisms (GCM) 10K type strain sequencing project: providing services to taxonomists for standard genome sequencing and annotation.</title>
        <authorList>
            <consortium name="The Broad Institute Genomics Platform"/>
            <consortium name="The Broad Institute Genome Sequencing Center for Infectious Disease"/>
            <person name="Wu L."/>
            <person name="Ma J."/>
        </authorList>
    </citation>
    <scope>NUCLEOTIDE SEQUENCE [LARGE SCALE GENOMIC DNA]</scope>
    <source>
        <strain evidence="8">KCTC 42456</strain>
    </source>
</reference>
<evidence type="ECO:0000313" key="8">
    <source>
        <dbReference type="Proteomes" id="UP001597546"/>
    </source>
</evidence>
<keyword evidence="2 5" id="KW-0812">Transmembrane</keyword>
<feature type="domain" description="GtrA/DPMS transmembrane" evidence="6">
    <location>
        <begin position="20"/>
        <end position="147"/>
    </location>
</feature>
<keyword evidence="3 5" id="KW-1133">Transmembrane helix</keyword>
<keyword evidence="8" id="KW-1185">Reference proteome</keyword>
<keyword evidence="4 5" id="KW-0472">Membrane</keyword>
<dbReference type="RefSeq" id="WP_379041199.1">
    <property type="nucleotide sequence ID" value="NZ_JBHSKW010000008.1"/>
</dbReference>
<feature type="transmembrane region" description="Helical" evidence="5">
    <location>
        <begin position="94"/>
        <end position="115"/>
    </location>
</feature>
<sequence>MTDIADNNIFHKIFQYKAVRFFLSAGVATLVDVVIYFITINYIFSHQRVKFLNLSASAHTFTLVISYSCGVIINFLLTKYAVFSESNVATKKQFFRFSLIAFLGFFANYGLLRFFVEILELYPTFSRIASALSLGIASYYVHKLFTFKVKE</sequence>
<organism evidence="7 8">
    <name type="scientific">Pedobacter alpinus</name>
    <dbReference type="NCBI Taxonomy" id="1590643"/>
    <lineage>
        <taxon>Bacteria</taxon>
        <taxon>Pseudomonadati</taxon>
        <taxon>Bacteroidota</taxon>
        <taxon>Sphingobacteriia</taxon>
        <taxon>Sphingobacteriales</taxon>
        <taxon>Sphingobacteriaceae</taxon>
        <taxon>Pedobacter</taxon>
    </lineage>
</organism>
<dbReference type="InterPro" id="IPR007267">
    <property type="entry name" value="GtrA_DPMS_TM"/>
</dbReference>
<accession>A0ABW5TLJ9</accession>
<comment type="caution">
    <text evidence="7">The sequence shown here is derived from an EMBL/GenBank/DDBJ whole genome shotgun (WGS) entry which is preliminary data.</text>
</comment>
<evidence type="ECO:0000256" key="1">
    <source>
        <dbReference type="ARBA" id="ARBA00004141"/>
    </source>
</evidence>
<evidence type="ECO:0000256" key="3">
    <source>
        <dbReference type="ARBA" id="ARBA00022989"/>
    </source>
</evidence>
<feature type="transmembrane region" description="Helical" evidence="5">
    <location>
        <begin position="64"/>
        <end position="82"/>
    </location>
</feature>
<dbReference type="Pfam" id="PF04138">
    <property type="entry name" value="GtrA_DPMS_TM"/>
    <property type="match status" value="1"/>
</dbReference>
<name>A0ABW5TLJ9_9SPHI</name>
<protein>
    <submittedName>
        <fullName evidence="7">GtrA family protein</fullName>
    </submittedName>
</protein>
<gene>
    <name evidence="7" type="ORF">ACFSSE_00510</name>
</gene>
<evidence type="ECO:0000256" key="4">
    <source>
        <dbReference type="ARBA" id="ARBA00023136"/>
    </source>
</evidence>
<evidence type="ECO:0000256" key="2">
    <source>
        <dbReference type="ARBA" id="ARBA00022692"/>
    </source>
</evidence>
<evidence type="ECO:0000259" key="6">
    <source>
        <dbReference type="Pfam" id="PF04138"/>
    </source>
</evidence>
<evidence type="ECO:0000256" key="5">
    <source>
        <dbReference type="SAM" id="Phobius"/>
    </source>
</evidence>
<evidence type="ECO:0000313" key="7">
    <source>
        <dbReference type="EMBL" id="MFD2730177.1"/>
    </source>
</evidence>
<dbReference type="Proteomes" id="UP001597546">
    <property type="component" value="Unassembled WGS sequence"/>
</dbReference>